<proteinExistence type="predicted"/>
<evidence type="ECO:0000256" key="2">
    <source>
        <dbReference type="ARBA" id="ARBA00022679"/>
    </source>
</evidence>
<dbReference type="PANTHER" id="PTHR11712:SF297">
    <property type="entry name" value="3-OXOACYL-[ACYL-CARRIER-PROTEIN] SYNTHASE, MITOCHONDRIAL"/>
    <property type="match status" value="1"/>
</dbReference>
<accession>A0ABQ7GXP2</accession>
<dbReference type="InterPro" id="IPR000794">
    <property type="entry name" value="Beta-ketoacyl_synthase"/>
</dbReference>
<protein>
    <recommendedName>
        <fullName evidence="1">beta-ketoacyl-[acyl-carrier-protein] synthase I</fullName>
        <ecNumber evidence="1">2.3.1.41</ecNumber>
    </recommendedName>
</protein>
<dbReference type="EMBL" id="MU069545">
    <property type="protein sequence ID" value="KAF5839370.1"/>
    <property type="molecule type" value="Genomic_DNA"/>
</dbReference>
<reference evidence="4" key="1">
    <citation type="submission" date="2017-08" db="EMBL/GenBank/DDBJ databases">
        <authorList>
            <person name="Polle J.E."/>
            <person name="Barry K."/>
            <person name="Cushman J."/>
            <person name="Schmutz J."/>
            <person name="Tran D."/>
            <person name="Hathwaick L.T."/>
            <person name="Yim W.C."/>
            <person name="Jenkins J."/>
            <person name="Mckie-Krisberg Z.M."/>
            <person name="Prochnik S."/>
            <person name="Lindquist E."/>
            <person name="Dockter R.B."/>
            <person name="Adam C."/>
            <person name="Molina H."/>
            <person name="Bunkerborg J."/>
            <person name="Jin E."/>
            <person name="Buchheim M."/>
            <person name="Magnuson J."/>
        </authorList>
    </citation>
    <scope>NUCLEOTIDE SEQUENCE</scope>
    <source>
        <strain evidence="4">CCAP 19/18</strain>
    </source>
</reference>
<dbReference type="Proteomes" id="UP000815325">
    <property type="component" value="Unassembled WGS sequence"/>
</dbReference>
<keyword evidence="2" id="KW-0808">Transferase</keyword>
<dbReference type="Gene3D" id="3.40.47.10">
    <property type="match status" value="1"/>
</dbReference>
<evidence type="ECO:0000313" key="4">
    <source>
        <dbReference type="EMBL" id="KAF5839370.1"/>
    </source>
</evidence>
<evidence type="ECO:0000259" key="3">
    <source>
        <dbReference type="Pfam" id="PF00109"/>
    </source>
</evidence>
<evidence type="ECO:0000313" key="5">
    <source>
        <dbReference type="Proteomes" id="UP000815325"/>
    </source>
</evidence>
<evidence type="ECO:0000256" key="1">
    <source>
        <dbReference type="ARBA" id="ARBA00013191"/>
    </source>
</evidence>
<feature type="domain" description="Beta-ketoacyl synthase-like N-terminal" evidence="3">
    <location>
        <begin position="20"/>
        <end position="77"/>
    </location>
</feature>
<dbReference type="InterPro" id="IPR014030">
    <property type="entry name" value="Ketoacyl_synth_N"/>
</dbReference>
<gene>
    <name evidence="4" type="ORF">DUNSADRAFT_941</name>
</gene>
<comment type="caution">
    <text evidence="4">The sequence shown here is derived from an EMBL/GenBank/DDBJ whole genome shotgun (WGS) entry which is preliminary data.</text>
</comment>
<organism evidence="4 5">
    <name type="scientific">Dunaliella salina</name>
    <name type="common">Green alga</name>
    <name type="synonym">Protococcus salinus</name>
    <dbReference type="NCBI Taxonomy" id="3046"/>
    <lineage>
        <taxon>Eukaryota</taxon>
        <taxon>Viridiplantae</taxon>
        <taxon>Chlorophyta</taxon>
        <taxon>core chlorophytes</taxon>
        <taxon>Chlorophyceae</taxon>
        <taxon>CS clade</taxon>
        <taxon>Chlamydomonadales</taxon>
        <taxon>Dunaliellaceae</taxon>
        <taxon>Dunaliella</taxon>
    </lineage>
</organism>
<dbReference type="Pfam" id="PF00109">
    <property type="entry name" value="ketoacyl-synt"/>
    <property type="match status" value="1"/>
</dbReference>
<dbReference type="PANTHER" id="PTHR11712">
    <property type="entry name" value="POLYKETIDE SYNTHASE-RELATED"/>
    <property type="match status" value="1"/>
</dbReference>
<dbReference type="SUPFAM" id="SSF53901">
    <property type="entry name" value="Thiolase-like"/>
    <property type="match status" value="1"/>
</dbReference>
<dbReference type="EC" id="2.3.1.41" evidence="1"/>
<name>A0ABQ7GXP2_DUNSA</name>
<keyword evidence="5" id="KW-1185">Reference proteome</keyword>
<dbReference type="InterPro" id="IPR016039">
    <property type="entry name" value="Thiolase-like"/>
</dbReference>
<sequence length="134" mass="14226">MDLLIPGAHHCIVPPVLRASEACIDALSLAGFSRLKALTVSHNDTPEQASRPFDAGRAGFVMGEGAGCVVLESKAHAARRGARVYAEVRALPAVLCCAVLRCAVSVTWFTLLAREQLPRLLLLNGKFSEASTSL</sequence>